<gene>
    <name evidence="2" type="ORF">RUM44_007090</name>
</gene>
<comment type="caution">
    <text evidence="2">The sequence shown here is derived from an EMBL/GenBank/DDBJ whole genome shotgun (WGS) entry which is preliminary data.</text>
</comment>
<dbReference type="EMBL" id="JAWJWF010000005">
    <property type="protein sequence ID" value="KAK6632060.1"/>
    <property type="molecule type" value="Genomic_DNA"/>
</dbReference>
<evidence type="ECO:0000313" key="2">
    <source>
        <dbReference type="EMBL" id="KAK6632060.1"/>
    </source>
</evidence>
<keyword evidence="1" id="KW-1133">Transmembrane helix</keyword>
<feature type="transmembrane region" description="Helical" evidence="1">
    <location>
        <begin position="54"/>
        <end position="75"/>
    </location>
</feature>
<sequence length="80" mass="8721">MWRRGRHFVDSEPTQFAVDDVPCSKPETCFQEHTGGAEENFLTDVISEDKNSNLLFSLFSVAAAPAAVVVLVVAFDSADS</sequence>
<evidence type="ECO:0000313" key="3">
    <source>
        <dbReference type="Proteomes" id="UP001359485"/>
    </source>
</evidence>
<proteinExistence type="predicted"/>
<keyword evidence="1" id="KW-0812">Transmembrane</keyword>
<evidence type="ECO:0000256" key="1">
    <source>
        <dbReference type="SAM" id="Phobius"/>
    </source>
</evidence>
<name>A0ABR1AZQ4_POLSC</name>
<keyword evidence="3" id="KW-1185">Reference proteome</keyword>
<organism evidence="2 3">
    <name type="scientific">Polyplax serrata</name>
    <name type="common">Common mouse louse</name>
    <dbReference type="NCBI Taxonomy" id="468196"/>
    <lineage>
        <taxon>Eukaryota</taxon>
        <taxon>Metazoa</taxon>
        <taxon>Ecdysozoa</taxon>
        <taxon>Arthropoda</taxon>
        <taxon>Hexapoda</taxon>
        <taxon>Insecta</taxon>
        <taxon>Pterygota</taxon>
        <taxon>Neoptera</taxon>
        <taxon>Paraneoptera</taxon>
        <taxon>Psocodea</taxon>
        <taxon>Troctomorpha</taxon>
        <taxon>Phthiraptera</taxon>
        <taxon>Anoplura</taxon>
        <taxon>Polyplacidae</taxon>
        <taxon>Polyplax</taxon>
    </lineage>
</organism>
<dbReference type="Proteomes" id="UP001359485">
    <property type="component" value="Unassembled WGS sequence"/>
</dbReference>
<protein>
    <submittedName>
        <fullName evidence="2">Uncharacterized protein</fullName>
    </submittedName>
</protein>
<keyword evidence="1" id="KW-0472">Membrane</keyword>
<reference evidence="2 3" key="1">
    <citation type="submission" date="2023-09" db="EMBL/GenBank/DDBJ databases">
        <title>Genomes of two closely related lineages of the louse Polyplax serrata with different host specificities.</title>
        <authorList>
            <person name="Martinu J."/>
            <person name="Tarabai H."/>
            <person name="Stefka J."/>
            <person name="Hypsa V."/>
        </authorList>
    </citation>
    <scope>NUCLEOTIDE SEQUENCE [LARGE SCALE GENOMIC DNA]</scope>
    <source>
        <strain evidence="2">98ZLc_SE</strain>
    </source>
</reference>
<accession>A0ABR1AZQ4</accession>